<accession>A0A5Q0Q5Y1</accession>
<proteinExistence type="predicted"/>
<dbReference type="Proteomes" id="UP000326921">
    <property type="component" value="Chromosome"/>
</dbReference>
<dbReference type="Gene3D" id="2.60.40.4070">
    <property type="match status" value="1"/>
</dbReference>
<dbReference type="NCBIfam" id="TIGR04183">
    <property type="entry name" value="Por_Secre_tail"/>
    <property type="match status" value="1"/>
</dbReference>
<dbReference type="AlphaFoldDB" id="A0A5Q0Q5Y1"/>
<dbReference type="EMBL" id="CP045652">
    <property type="protein sequence ID" value="QGA25475.1"/>
    <property type="molecule type" value="Genomic_DNA"/>
</dbReference>
<keyword evidence="3" id="KW-1185">Reference proteome</keyword>
<dbReference type="Pfam" id="PF18962">
    <property type="entry name" value="Por_Secre_tail"/>
    <property type="match status" value="1"/>
</dbReference>
<dbReference type="RefSeq" id="WP_153509796.1">
    <property type="nucleotide sequence ID" value="NZ_CP045652.1"/>
</dbReference>
<gene>
    <name evidence="2" type="ORF">GFH32_03685</name>
</gene>
<evidence type="ECO:0000313" key="2">
    <source>
        <dbReference type="EMBL" id="QGA25475.1"/>
    </source>
</evidence>
<name>A0A5Q0Q5Y1_9SPHI</name>
<evidence type="ECO:0000313" key="3">
    <source>
        <dbReference type="Proteomes" id="UP000326921"/>
    </source>
</evidence>
<reference evidence="2 3" key="1">
    <citation type="submission" date="2019-10" db="EMBL/GenBank/DDBJ databases">
        <authorList>
            <person name="Dong K."/>
        </authorList>
    </citation>
    <scope>NUCLEOTIDE SEQUENCE [LARGE SCALE GENOMIC DNA]</scope>
    <source>
        <strain evidence="3">dk4302</strain>
    </source>
</reference>
<dbReference type="KEGG" id="sphe:GFH32_03685"/>
<protein>
    <submittedName>
        <fullName evidence="2">T9SS type A sorting domain-containing protein</fullName>
    </submittedName>
</protein>
<sequence length="151" mass="16693">MKFELSKIARLSILNTLVLWMFIGFAQANTTQSDSTKSLLSKQSLISAKNRNANRVAVIAEETDKLINNVKVYYNPIADQVTVNFKLSKNSHVSIKVMDALGNEVLSLHNGDVDAGTQNLNFDSSGKLKEGIYFVRVMAGSETVVKRISVR</sequence>
<dbReference type="InterPro" id="IPR026444">
    <property type="entry name" value="Secre_tail"/>
</dbReference>
<organism evidence="2 3">
    <name type="scientific">Sphingobacterium zhuxiongii</name>
    <dbReference type="NCBI Taxonomy" id="2662364"/>
    <lineage>
        <taxon>Bacteria</taxon>
        <taxon>Pseudomonadati</taxon>
        <taxon>Bacteroidota</taxon>
        <taxon>Sphingobacteriia</taxon>
        <taxon>Sphingobacteriales</taxon>
        <taxon>Sphingobacteriaceae</taxon>
        <taxon>Sphingobacterium</taxon>
    </lineage>
</organism>
<feature type="domain" description="Secretion system C-terminal sorting" evidence="1">
    <location>
        <begin position="72"/>
        <end position="150"/>
    </location>
</feature>
<evidence type="ECO:0000259" key="1">
    <source>
        <dbReference type="Pfam" id="PF18962"/>
    </source>
</evidence>